<organism evidence="1 2">
    <name type="scientific">Bipolaris oryzae ATCC 44560</name>
    <dbReference type="NCBI Taxonomy" id="930090"/>
    <lineage>
        <taxon>Eukaryota</taxon>
        <taxon>Fungi</taxon>
        <taxon>Dikarya</taxon>
        <taxon>Ascomycota</taxon>
        <taxon>Pezizomycotina</taxon>
        <taxon>Dothideomycetes</taxon>
        <taxon>Pleosporomycetidae</taxon>
        <taxon>Pleosporales</taxon>
        <taxon>Pleosporineae</taxon>
        <taxon>Pleosporaceae</taxon>
        <taxon>Bipolaris</taxon>
    </lineage>
</organism>
<dbReference type="GeneID" id="19125814"/>
<gene>
    <name evidence="1" type="ORF">COCMIDRAFT_81156</name>
</gene>
<dbReference type="AlphaFoldDB" id="W6ZTG5"/>
<dbReference type="Proteomes" id="UP000054032">
    <property type="component" value="Unassembled WGS sequence"/>
</dbReference>
<evidence type="ECO:0000313" key="2">
    <source>
        <dbReference type="Proteomes" id="UP000054032"/>
    </source>
</evidence>
<protein>
    <submittedName>
        <fullName evidence="1">Uncharacterized protein</fullName>
    </submittedName>
</protein>
<evidence type="ECO:0000313" key="1">
    <source>
        <dbReference type="EMBL" id="EUC50829.1"/>
    </source>
</evidence>
<sequence>MSDTVNQISTHHVLALPHKPTNATGYWDFALPQCSNAFHLRISIVGVCARQCDQ</sequence>
<dbReference type="KEGG" id="bor:COCMIDRAFT_81156"/>
<dbReference type="HOGENOM" id="CLU_3049992_0_0_1"/>
<keyword evidence="2" id="KW-1185">Reference proteome</keyword>
<proteinExistence type="predicted"/>
<dbReference type="EMBL" id="KI963921">
    <property type="protein sequence ID" value="EUC50829.1"/>
    <property type="molecule type" value="Genomic_DNA"/>
</dbReference>
<name>W6ZTG5_COCMI</name>
<dbReference type="RefSeq" id="XP_007682780.1">
    <property type="nucleotide sequence ID" value="XM_007684590.1"/>
</dbReference>
<accession>W6ZTG5</accession>
<dbReference type="OrthoDB" id="10580890at2759"/>
<reference evidence="1 2" key="1">
    <citation type="journal article" date="2013" name="PLoS Genet.">
        <title>Comparative genome structure, secondary metabolite, and effector coding capacity across Cochliobolus pathogens.</title>
        <authorList>
            <person name="Condon B.J."/>
            <person name="Leng Y."/>
            <person name="Wu D."/>
            <person name="Bushley K.E."/>
            <person name="Ohm R.A."/>
            <person name="Otillar R."/>
            <person name="Martin J."/>
            <person name="Schackwitz W."/>
            <person name="Grimwood J."/>
            <person name="MohdZainudin N."/>
            <person name="Xue C."/>
            <person name="Wang R."/>
            <person name="Manning V.A."/>
            <person name="Dhillon B."/>
            <person name="Tu Z.J."/>
            <person name="Steffenson B.J."/>
            <person name="Salamov A."/>
            <person name="Sun H."/>
            <person name="Lowry S."/>
            <person name="LaButti K."/>
            <person name="Han J."/>
            <person name="Copeland A."/>
            <person name="Lindquist E."/>
            <person name="Barry K."/>
            <person name="Schmutz J."/>
            <person name="Baker S.E."/>
            <person name="Ciuffetti L.M."/>
            <person name="Grigoriev I.V."/>
            <person name="Zhong S."/>
            <person name="Turgeon B.G."/>
        </authorList>
    </citation>
    <scope>NUCLEOTIDE SEQUENCE [LARGE SCALE GENOMIC DNA]</scope>
    <source>
        <strain evidence="1 2">ATCC 44560</strain>
    </source>
</reference>